<evidence type="ECO:0000256" key="5">
    <source>
        <dbReference type="SAM" id="Coils"/>
    </source>
</evidence>
<feature type="coiled-coil region" evidence="5">
    <location>
        <begin position="842"/>
        <end position="883"/>
    </location>
</feature>
<evidence type="ECO:0000256" key="4">
    <source>
        <dbReference type="ARBA" id="ARBA00038123"/>
    </source>
</evidence>
<dbReference type="EMBL" id="OZ019905">
    <property type="protein sequence ID" value="CAK9202406.1"/>
    <property type="molecule type" value="Genomic_DNA"/>
</dbReference>
<feature type="coiled-coil region" evidence="5">
    <location>
        <begin position="347"/>
        <end position="374"/>
    </location>
</feature>
<organism evidence="7 8">
    <name type="scientific">Sphagnum troendelagicum</name>
    <dbReference type="NCBI Taxonomy" id="128251"/>
    <lineage>
        <taxon>Eukaryota</taxon>
        <taxon>Viridiplantae</taxon>
        <taxon>Streptophyta</taxon>
        <taxon>Embryophyta</taxon>
        <taxon>Bryophyta</taxon>
        <taxon>Sphagnophytina</taxon>
        <taxon>Sphagnopsida</taxon>
        <taxon>Sphagnales</taxon>
        <taxon>Sphagnaceae</taxon>
        <taxon>Sphagnum</taxon>
    </lineage>
</organism>
<feature type="coiled-coil region" evidence="5">
    <location>
        <begin position="548"/>
        <end position="624"/>
    </location>
</feature>
<feature type="compositionally biased region" description="Gly residues" evidence="6">
    <location>
        <begin position="159"/>
        <end position="172"/>
    </location>
</feature>
<keyword evidence="3" id="KW-0206">Cytoskeleton</keyword>
<reference evidence="7" key="1">
    <citation type="submission" date="2024-02" db="EMBL/GenBank/DDBJ databases">
        <authorList>
            <consortium name="ELIXIR-Norway"/>
            <consortium name="Elixir Norway"/>
        </authorList>
    </citation>
    <scope>NUCLEOTIDE SEQUENCE</scope>
</reference>
<evidence type="ECO:0000313" key="7">
    <source>
        <dbReference type="EMBL" id="CAK9202406.1"/>
    </source>
</evidence>
<feature type="coiled-coil region" evidence="5">
    <location>
        <begin position="432"/>
        <end position="466"/>
    </location>
</feature>
<dbReference type="Gene3D" id="1.20.5.1160">
    <property type="entry name" value="Vasodilator-stimulated phosphoprotein"/>
    <property type="match status" value="1"/>
</dbReference>
<feature type="coiled-coil region" evidence="5">
    <location>
        <begin position="207"/>
        <end position="255"/>
    </location>
</feature>
<feature type="coiled-coil region" evidence="5">
    <location>
        <begin position="709"/>
        <end position="764"/>
    </location>
</feature>
<comment type="similarity">
    <text evidence="4">Belongs to the CEP135/TSGA10 family.</text>
</comment>
<evidence type="ECO:0000256" key="2">
    <source>
        <dbReference type="ARBA" id="ARBA00022490"/>
    </source>
</evidence>
<dbReference type="Proteomes" id="UP001497512">
    <property type="component" value="Chromosome 13"/>
</dbReference>
<keyword evidence="2" id="KW-0963">Cytoplasm</keyword>
<dbReference type="InterPro" id="IPR051877">
    <property type="entry name" value="Centriole_BasalBody_StrucProt"/>
</dbReference>
<keyword evidence="8" id="KW-1185">Reference proteome</keyword>
<evidence type="ECO:0000256" key="3">
    <source>
        <dbReference type="ARBA" id="ARBA00023212"/>
    </source>
</evidence>
<evidence type="ECO:0000313" key="8">
    <source>
        <dbReference type="Proteomes" id="UP001497512"/>
    </source>
</evidence>
<feature type="coiled-coil region" evidence="5">
    <location>
        <begin position="947"/>
        <end position="988"/>
    </location>
</feature>
<protein>
    <submittedName>
        <fullName evidence="7">Uncharacterized protein</fullName>
    </submittedName>
</protein>
<evidence type="ECO:0000256" key="1">
    <source>
        <dbReference type="ARBA" id="ARBA00004114"/>
    </source>
</evidence>
<name>A0ABP0TQE4_9BRYO</name>
<keyword evidence="5" id="KW-0175">Coiled coil</keyword>
<sequence length="1197" mass="134448">MLKVQRAAHVAQLIVKLQSWGYDSNAVKPVAKVVEKLDSAALSLVERLAGDLTQLGENSRDLKVQVSTLSDDLDHEKQLLERLRVENQRLLKANSELRAQVERKGSAGAIGDGITSPSDILGDEQIQQWRAQSMHQLQELELMNQALRSTLNCQTSGLPTGGTQSGGQGQVGGHISLSEPLAPLEPISPPAPKTKLKAGGNQKLELVRVVEMRCKKMEEELENLKERHSALQGTLSFAQEQIAAKDRELQQFQASAKEISPVDSKEVTSISKKIPALTSQLDSLAVELLALQEVYEKEKEAQKSVSLPRPPLGSSTKQIEMAGRHHIEHLLQDCDGEQKLGSIKSYIQNLDQKEEELVDEIHGLKSELETLCAERIELRCMVDELCKEFPSGIIALATLQEKETIRQASSLNVIADRSAPEFNQSLTKTLFLINEKEALQRSLCKVQELKTELEGLQTAIVEQEAAIVSLHTELFKKTDQLAFITDEKVVGEEALEASQLECSQLASLIREIDGSMAQLTSALATRTLERDQETEVRMTVEEQLCMKCNNLVEEVESLQLRNSQLQADHAGCSHQREESNFKLMEAASQLKQCMRRAETAERDVEQLKALITQLDSTREELVGKLKSTLGNQQMVEEHAAAMDMEVQRLSKDCDARIAEVGHLCGLLESLGKDRNNVQAEVNLQGEKILQLSEENGQLQTEIHYMKCNLQNAEHRLQAGHSLIQQAESEIASLKGQLSAEENIRKNLEVRYATKTSELHSAEEMISTLSCELRMVKSELVQLVSEHENAITDLHNTNSKLHYAEQMLHVKEKEEEEIMKLYHSLCEDNQHLKLAALEGDNQLQNQQYQIQSLEEAVQRAQAQIKLAAEENRQLASDLKAAERQGDLMSRSLSQQSALITDHQSEKAALLSQISGLKTASTELELRNANVLGELAALETKHQYVADHLQECQQEREALTTRYRLERERIRELEQLLACVRAHEHQLELESKDTGSKYTMMRDRLFCLEEQVQTLRMTRDAQNQEIMRLQSCLPRETEERTRCHPLALSPPLSNHSMEIQLHQTVADVAGSKAKIQELEMKNFSLSGDLVKTASLYKDCFACLQKVEAQNMDMKREYEHALSLLSKVDEDRTQLQHKCLELVAAADQTHRQKLCTASHRVNADPPSEDIEALQKVCHQLKQETTPASSECSRVNNNSHQ</sequence>
<proteinExistence type="inferred from homology"/>
<dbReference type="PANTHER" id="PTHR20544:SF0">
    <property type="entry name" value="NUCLEOPROTEIN TPR_MLP1 DOMAIN-CONTAINING PROTEIN"/>
    <property type="match status" value="1"/>
</dbReference>
<evidence type="ECO:0000256" key="6">
    <source>
        <dbReference type="SAM" id="MobiDB-lite"/>
    </source>
</evidence>
<feature type="coiled-coil region" evidence="5">
    <location>
        <begin position="66"/>
        <end position="100"/>
    </location>
</feature>
<comment type="subcellular location">
    <subcellularLocation>
        <location evidence="1">Cytoplasm</location>
        <location evidence="1">Cytoskeleton</location>
        <location evidence="1">Microtubule organizing center</location>
        <location evidence="1">Centrosome</location>
        <location evidence="1">Centriole</location>
    </subcellularLocation>
</comment>
<dbReference type="SUPFAM" id="SSF90257">
    <property type="entry name" value="Myosin rod fragments"/>
    <property type="match status" value="1"/>
</dbReference>
<accession>A0ABP0TQE4</accession>
<gene>
    <name evidence="7" type="ORF">CSSPTR1EN2_LOCUS6391</name>
</gene>
<dbReference type="PANTHER" id="PTHR20544">
    <property type="entry name" value="CENTROSOMAL PROTEIN CEP135"/>
    <property type="match status" value="1"/>
</dbReference>
<feature type="region of interest" description="Disordered" evidence="6">
    <location>
        <begin position="154"/>
        <end position="198"/>
    </location>
</feature>